<dbReference type="PANTHER" id="PTHR12203">
    <property type="entry name" value="KDEL LYS-ASP-GLU-LEU CONTAINING - RELATED"/>
    <property type="match status" value="1"/>
</dbReference>
<comment type="caution">
    <text evidence="4">The sequence shown here is derived from an EMBL/GenBank/DDBJ whole genome shotgun (WGS) entry which is preliminary data.</text>
</comment>
<keyword evidence="2" id="KW-0812">Transmembrane</keyword>
<evidence type="ECO:0000256" key="1">
    <source>
        <dbReference type="SAM" id="MobiDB-lite"/>
    </source>
</evidence>
<dbReference type="PANTHER" id="PTHR12203:SF104">
    <property type="entry name" value="PROTEIN CAP1, PUTATIVE (AFU_ORTHOLOGUE AFUA_1G05595)-RELATED"/>
    <property type="match status" value="1"/>
</dbReference>
<dbReference type="RefSeq" id="XP_070870542.1">
    <property type="nucleotide sequence ID" value="XM_071007320.1"/>
</dbReference>
<dbReference type="GeneID" id="98121964"/>
<feature type="compositionally biased region" description="Polar residues" evidence="1">
    <location>
        <begin position="496"/>
        <end position="506"/>
    </location>
</feature>
<feature type="region of interest" description="Disordered" evidence="1">
    <location>
        <begin position="469"/>
        <end position="507"/>
    </location>
</feature>
<evidence type="ECO:0000313" key="5">
    <source>
        <dbReference type="Proteomes" id="UP001600064"/>
    </source>
</evidence>
<feature type="compositionally biased region" description="Basic and acidic residues" evidence="1">
    <location>
        <begin position="623"/>
        <end position="640"/>
    </location>
</feature>
<dbReference type="InterPro" id="IPR051091">
    <property type="entry name" value="O-Glucosyltr/Glycosyltrsf_90"/>
</dbReference>
<keyword evidence="2" id="KW-0472">Membrane</keyword>
<keyword evidence="5" id="KW-1185">Reference proteome</keyword>
<evidence type="ECO:0000313" key="4">
    <source>
        <dbReference type="EMBL" id="KAL2271818.1"/>
    </source>
</evidence>
<evidence type="ECO:0000256" key="2">
    <source>
        <dbReference type="SAM" id="Phobius"/>
    </source>
</evidence>
<gene>
    <name evidence="4" type="ORF">VTJ83DRAFT_1189</name>
</gene>
<dbReference type="EMBL" id="JAZGUE010000001">
    <property type="protein sequence ID" value="KAL2271818.1"/>
    <property type="molecule type" value="Genomic_DNA"/>
</dbReference>
<protein>
    <recommendedName>
        <fullName evidence="3">Glycosyl transferase CAP10 domain-containing protein</fullName>
    </recommendedName>
</protein>
<feature type="transmembrane region" description="Helical" evidence="2">
    <location>
        <begin position="12"/>
        <end position="28"/>
    </location>
</feature>
<feature type="compositionally biased region" description="Low complexity" evidence="1">
    <location>
        <begin position="483"/>
        <end position="495"/>
    </location>
</feature>
<feature type="region of interest" description="Disordered" evidence="1">
    <location>
        <begin position="46"/>
        <end position="86"/>
    </location>
</feature>
<feature type="compositionally biased region" description="Basic and acidic residues" evidence="1">
    <location>
        <begin position="75"/>
        <end position="86"/>
    </location>
</feature>
<feature type="compositionally biased region" description="Pro residues" evidence="1">
    <location>
        <begin position="51"/>
        <end position="61"/>
    </location>
</feature>
<dbReference type="SMART" id="SM00672">
    <property type="entry name" value="CAP10"/>
    <property type="match status" value="1"/>
</dbReference>
<proteinExistence type="predicted"/>
<dbReference type="InterPro" id="IPR006598">
    <property type="entry name" value="CAP10"/>
</dbReference>
<dbReference type="Proteomes" id="UP001600064">
    <property type="component" value="Unassembled WGS sequence"/>
</dbReference>
<keyword evidence="2" id="KW-1133">Transmembrane helix</keyword>
<reference evidence="4 5" key="1">
    <citation type="journal article" date="2024" name="Commun. Biol.">
        <title>Comparative genomic analysis of thermophilic fungi reveals convergent evolutionary adaptations and gene losses.</title>
        <authorList>
            <person name="Steindorff A.S."/>
            <person name="Aguilar-Pontes M.V."/>
            <person name="Robinson A.J."/>
            <person name="Andreopoulos B."/>
            <person name="LaButti K."/>
            <person name="Kuo A."/>
            <person name="Mondo S."/>
            <person name="Riley R."/>
            <person name="Otillar R."/>
            <person name="Haridas S."/>
            <person name="Lipzen A."/>
            <person name="Grimwood J."/>
            <person name="Schmutz J."/>
            <person name="Clum A."/>
            <person name="Reid I.D."/>
            <person name="Moisan M.C."/>
            <person name="Butler G."/>
            <person name="Nguyen T.T.M."/>
            <person name="Dewar K."/>
            <person name="Conant G."/>
            <person name="Drula E."/>
            <person name="Henrissat B."/>
            <person name="Hansel C."/>
            <person name="Singer S."/>
            <person name="Hutchinson M.I."/>
            <person name="de Vries R.P."/>
            <person name="Natvig D.O."/>
            <person name="Powell A.J."/>
            <person name="Tsang A."/>
            <person name="Grigoriev I.V."/>
        </authorList>
    </citation>
    <scope>NUCLEOTIDE SEQUENCE [LARGE SCALE GENOMIC DNA]</scope>
    <source>
        <strain evidence="4 5">ATCC 22073</strain>
    </source>
</reference>
<accession>A0ABR4DNI0</accession>
<name>A0ABR4DNI0_9PEZI</name>
<evidence type="ECO:0000259" key="3">
    <source>
        <dbReference type="SMART" id="SM00672"/>
    </source>
</evidence>
<organism evidence="4 5">
    <name type="scientific">Remersonia thermophila</name>
    <dbReference type="NCBI Taxonomy" id="72144"/>
    <lineage>
        <taxon>Eukaryota</taxon>
        <taxon>Fungi</taxon>
        <taxon>Dikarya</taxon>
        <taxon>Ascomycota</taxon>
        <taxon>Pezizomycotina</taxon>
        <taxon>Sordariomycetes</taxon>
        <taxon>Sordariomycetidae</taxon>
        <taxon>Sordariales</taxon>
        <taxon>Sordariales incertae sedis</taxon>
        <taxon>Remersonia</taxon>
    </lineage>
</organism>
<feature type="compositionally biased region" description="Low complexity" evidence="1">
    <location>
        <begin position="655"/>
        <end position="683"/>
    </location>
</feature>
<feature type="domain" description="Glycosyl transferase CAP10" evidence="3">
    <location>
        <begin position="361"/>
        <end position="653"/>
    </location>
</feature>
<feature type="region of interest" description="Disordered" evidence="1">
    <location>
        <begin position="621"/>
        <end position="683"/>
    </location>
</feature>
<sequence>MRGSPVRGRQLIFLATVIFLGLVGFFLLKTPARATFRFAAPYLHPETAPHPDTPPPPPKKSPPLLGNDDNNNNNNDHKSRPEDDARVIVTLPPEGVRATRPGPLPEGGPQHPIWHLARSAEREFAAVTARQSRTLAEAAREYRRRYGLAPPPRFDRWWAFAQRRGVRLVDEFDAVRGLLAPFWGLRPATVRARAREAIAEVGNGVLGVQIRGGKVARVVRDYDGEEAEGEQGEDGPGWMAEALVGMLEGFVEWLPDMDLAFNTLDEPRVVVAGEDMARLVARGMAKAAELGRRGGDGARNDFSPRPADVRLLGAPARLGARADGVPPGSPARASLEDDDALYDDVAAYAAGPLGFVRNRTAMTDVCLSPSLRDRHGFFQGPNAYGAVHELFPIFSQSKLSAYADILYPSPWYWADKVPYNESADRGWEDKEDGLYWRGSTTGGYSSRGAWRRHHRQRLVQRLNAPDEAAILLPPGSDGDEPVSSSLSSSLSSSSSPNRPQDGQWTPRQVPRRRYARLFNVSFSHVGQCAPADCDTQAAVLPMAPYAPQEAALGHKHVLDVDGNAFSGRFYALLRSRSLVYKWAVFREWHDEWLRPWVHYVPLSLLGGEWLEAVRYFAEGVGGQEKDQGDGGGREPDMKGKGKDKKKGRGLNFWFSSWSSSSSGSSSGSGSPSDDPSYSPLGGPKVAERLAMQGREWAGKALRNEDLEAWFFRLLLEYARVIDDDRDNIGYLG</sequence>